<proteinExistence type="predicted"/>
<reference evidence="1" key="2">
    <citation type="submission" date="2025-03" db="EMBL/GenBank/DDBJ databases">
        <authorList>
            <consortium name="ELIXIR-Norway"/>
            <consortium name="Elixir Norway"/>
        </authorList>
    </citation>
    <scope>NUCLEOTIDE SEQUENCE</scope>
</reference>
<gene>
    <name evidence="1" type="ORF">MRATA1EN22A_LOCUS20373</name>
</gene>
<organism evidence="1 2">
    <name type="scientific">Rangifer tarandus platyrhynchus</name>
    <name type="common">Svalbard reindeer</name>
    <dbReference type="NCBI Taxonomy" id="3082113"/>
    <lineage>
        <taxon>Eukaryota</taxon>
        <taxon>Metazoa</taxon>
        <taxon>Chordata</taxon>
        <taxon>Craniata</taxon>
        <taxon>Vertebrata</taxon>
        <taxon>Euteleostomi</taxon>
        <taxon>Mammalia</taxon>
        <taxon>Eutheria</taxon>
        <taxon>Laurasiatheria</taxon>
        <taxon>Artiodactyla</taxon>
        <taxon>Ruminantia</taxon>
        <taxon>Pecora</taxon>
        <taxon>Cervidae</taxon>
        <taxon>Odocoileinae</taxon>
        <taxon>Rangifer</taxon>
    </lineage>
</organism>
<reference evidence="1" key="1">
    <citation type="submission" date="2023-05" db="EMBL/GenBank/DDBJ databases">
        <authorList>
            <consortium name="ELIXIR-Norway"/>
        </authorList>
    </citation>
    <scope>NUCLEOTIDE SEQUENCE</scope>
</reference>
<evidence type="ECO:0000313" key="2">
    <source>
        <dbReference type="Proteomes" id="UP001162501"/>
    </source>
</evidence>
<evidence type="ECO:0000313" key="1">
    <source>
        <dbReference type="EMBL" id="CAN0468929.1"/>
    </source>
</evidence>
<protein>
    <submittedName>
        <fullName evidence="1">Uncharacterized protein</fullName>
    </submittedName>
</protein>
<dbReference type="EMBL" id="OX596115">
    <property type="protein sequence ID" value="CAN0468929.1"/>
    <property type="molecule type" value="Genomic_DNA"/>
</dbReference>
<sequence>MSACEAGQTSFPASSPHSLWAGFAVPPQQAHRDSASLPGLCVSVTAVHTARPSGPLFPLDGPQALISVLSRTDLINLRVRFLIGPPGGAA</sequence>
<dbReference type="Proteomes" id="UP001162501">
    <property type="component" value="Chromosome 31"/>
</dbReference>
<name>A0AC59ZQ50_RANTA</name>
<accession>A0AC59ZQ50</accession>